<reference evidence="2 3" key="1">
    <citation type="journal article" date="2014" name="PLoS Genet.">
        <title>Phylogenetically driven sequencing of extremely halophilic archaea reveals strategies for static and dynamic osmo-response.</title>
        <authorList>
            <person name="Becker E.A."/>
            <person name="Seitzer P.M."/>
            <person name="Tritt A."/>
            <person name="Larsen D."/>
            <person name="Krusor M."/>
            <person name="Yao A.I."/>
            <person name="Wu D."/>
            <person name="Madern D."/>
            <person name="Eisen J.A."/>
            <person name="Darling A.E."/>
            <person name="Facciotti M.T."/>
        </authorList>
    </citation>
    <scope>NUCLEOTIDE SEQUENCE [LARGE SCALE GENOMIC DNA]</scope>
    <source>
        <strain evidence="2 3">JCM 12890</strain>
    </source>
</reference>
<name>L9ZVI6_NATA2</name>
<feature type="compositionally biased region" description="Basic and acidic residues" evidence="1">
    <location>
        <begin position="22"/>
        <end position="35"/>
    </location>
</feature>
<accession>L9ZVI6</accession>
<dbReference type="AlphaFoldDB" id="L9ZVI6"/>
<comment type="caution">
    <text evidence="2">The sequence shown here is derived from an EMBL/GenBank/DDBJ whole genome shotgun (WGS) entry which is preliminary data.</text>
</comment>
<evidence type="ECO:0000256" key="1">
    <source>
        <dbReference type="SAM" id="MobiDB-lite"/>
    </source>
</evidence>
<feature type="region of interest" description="Disordered" evidence="1">
    <location>
        <begin position="1"/>
        <end position="43"/>
    </location>
</feature>
<protein>
    <submittedName>
        <fullName evidence="2">Uncharacterized protein</fullName>
    </submittedName>
</protein>
<dbReference type="PATRIC" id="fig|1227494.3.peg.691"/>
<evidence type="ECO:0000313" key="3">
    <source>
        <dbReference type="Proteomes" id="UP000011511"/>
    </source>
</evidence>
<sequence length="60" mass="6723">MRYARSNARASNDTARSLGPIREQDCGIGTEDRRPVTVRGSALPGTVHRTDGLRWIYNNH</sequence>
<evidence type="ECO:0000313" key="2">
    <source>
        <dbReference type="EMBL" id="ELY90076.1"/>
    </source>
</evidence>
<gene>
    <name evidence="2" type="ORF">C485_03473</name>
</gene>
<dbReference type="Proteomes" id="UP000011511">
    <property type="component" value="Unassembled WGS sequence"/>
</dbReference>
<proteinExistence type="predicted"/>
<keyword evidence="3" id="KW-1185">Reference proteome</keyword>
<dbReference type="EMBL" id="AOIK01000012">
    <property type="protein sequence ID" value="ELY90076.1"/>
    <property type="molecule type" value="Genomic_DNA"/>
</dbReference>
<organism evidence="2 3">
    <name type="scientific">Natrinema altunense (strain JCM 12890 / CGMCC 1.3731 / AJ2)</name>
    <dbReference type="NCBI Taxonomy" id="1227494"/>
    <lineage>
        <taxon>Archaea</taxon>
        <taxon>Methanobacteriati</taxon>
        <taxon>Methanobacteriota</taxon>
        <taxon>Stenosarchaea group</taxon>
        <taxon>Halobacteria</taxon>
        <taxon>Halobacteriales</taxon>
        <taxon>Natrialbaceae</taxon>
        <taxon>Natrinema</taxon>
    </lineage>
</organism>